<evidence type="ECO:0000313" key="3">
    <source>
        <dbReference type="Proteomes" id="UP000275663"/>
    </source>
</evidence>
<name>A0A3Q9BU92_9BURK</name>
<organism evidence="2 3">
    <name type="scientific">Undibacterium parvum</name>
    <dbReference type="NCBI Taxonomy" id="401471"/>
    <lineage>
        <taxon>Bacteria</taxon>
        <taxon>Pseudomonadati</taxon>
        <taxon>Pseudomonadota</taxon>
        <taxon>Betaproteobacteria</taxon>
        <taxon>Burkholderiales</taxon>
        <taxon>Oxalobacteraceae</taxon>
        <taxon>Undibacterium</taxon>
    </lineage>
</organism>
<accession>A0A3Q9BU92</accession>
<evidence type="ECO:0000259" key="1">
    <source>
        <dbReference type="PROSITE" id="PS51186"/>
    </source>
</evidence>
<dbReference type="OrthoDB" id="9799092at2"/>
<dbReference type="CDD" id="cd04301">
    <property type="entry name" value="NAT_SF"/>
    <property type="match status" value="1"/>
</dbReference>
<dbReference type="EMBL" id="CP034464">
    <property type="protein sequence ID" value="AZP14174.1"/>
    <property type="molecule type" value="Genomic_DNA"/>
</dbReference>
<evidence type="ECO:0000313" key="2">
    <source>
        <dbReference type="EMBL" id="AZP14174.1"/>
    </source>
</evidence>
<dbReference type="KEGG" id="upv:EJN92_20530"/>
<keyword evidence="2" id="KW-0808">Transferase</keyword>
<keyword evidence="3" id="KW-1185">Reference proteome</keyword>
<dbReference type="AlphaFoldDB" id="A0A3Q9BU92"/>
<dbReference type="InterPro" id="IPR016181">
    <property type="entry name" value="Acyl_CoA_acyltransferase"/>
</dbReference>
<gene>
    <name evidence="2" type="ORF">EJN92_20530</name>
</gene>
<dbReference type="Pfam" id="PF00583">
    <property type="entry name" value="Acetyltransf_1"/>
    <property type="match status" value="1"/>
</dbReference>
<dbReference type="RefSeq" id="WP_126129535.1">
    <property type="nucleotide sequence ID" value="NZ_CP034464.1"/>
</dbReference>
<dbReference type="Gene3D" id="3.40.630.30">
    <property type="match status" value="1"/>
</dbReference>
<proteinExistence type="predicted"/>
<dbReference type="InterPro" id="IPR000182">
    <property type="entry name" value="GNAT_dom"/>
</dbReference>
<sequence>MQVQLRAVTYDNFDAVIELQLLKHQEDYLSSNCYSIAQSKFDPNYHPRAIYADDELVGFLMYNSFDCEVQHQTGIHRFMIDQRHQGKGLGRQAMHLVLDEIEAQPLLQRITICYHPTNPLAKPFYASLGFIETGLDEEGEMIAEILIDKRQAAI</sequence>
<dbReference type="Proteomes" id="UP000275663">
    <property type="component" value="Chromosome"/>
</dbReference>
<reference evidence="2 3" key="1">
    <citation type="journal article" date="2011" name="Int. J. Syst. Evol. Microbiol.">
        <title>Description of Undibacterium oligocarboniphilum sp. nov., isolated from purified water, and Undibacterium pigrum strain CCUG 49012 as the type strain of Undibacterium parvum sp. nov., and emended descriptions of the genus Undibacterium and the species Undibacterium pigrum.</title>
        <authorList>
            <person name="Eder W."/>
            <person name="Wanner G."/>
            <person name="Ludwig W."/>
            <person name="Busse H.J."/>
            <person name="Ziemke-Kageler F."/>
            <person name="Lang E."/>
        </authorList>
    </citation>
    <scope>NUCLEOTIDE SEQUENCE [LARGE SCALE GENOMIC DNA]</scope>
    <source>
        <strain evidence="2 3">DSM 23061</strain>
    </source>
</reference>
<protein>
    <submittedName>
        <fullName evidence="2">GNAT family N-acetyltransferase</fullName>
    </submittedName>
</protein>
<dbReference type="GO" id="GO:0016747">
    <property type="term" value="F:acyltransferase activity, transferring groups other than amino-acyl groups"/>
    <property type="evidence" value="ECO:0007669"/>
    <property type="project" value="InterPro"/>
</dbReference>
<dbReference type="PROSITE" id="PS51186">
    <property type="entry name" value="GNAT"/>
    <property type="match status" value="1"/>
</dbReference>
<dbReference type="SUPFAM" id="SSF55729">
    <property type="entry name" value="Acyl-CoA N-acyltransferases (Nat)"/>
    <property type="match status" value="1"/>
</dbReference>
<feature type="domain" description="N-acetyltransferase" evidence="1">
    <location>
        <begin position="3"/>
        <end position="152"/>
    </location>
</feature>